<evidence type="ECO:0000313" key="4">
    <source>
        <dbReference type="Proteomes" id="UP000190135"/>
    </source>
</evidence>
<dbReference type="AlphaFoldDB" id="A0A1T4Q3Z8"/>
<reference evidence="3 4" key="1">
    <citation type="submission" date="2017-02" db="EMBL/GenBank/DDBJ databases">
        <authorList>
            <person name="Peterson S.W."/>
        </authorList>
    </citation>
    <scope>NUCLEOTIDE SEQUENCE [LARGE SCALE GENOMIC DNA]</scope>
    <source>
        <strain evidence="3 4">USBA 369</strain>
    </source>
</reference>
<dbReference type="PANTHER" id="PTHR43428:SF1">
    <property type="entry name" value="ARSENATE REDUCTASE"/>
    <property type="match status" value="1"/>
</dbReference>
<dbReference type="InterPro" id="IPR036196">
    <property type="entry name" value="Ptyr_pPase_sf"/>
</dbReference>
<dbReference type="SUPFAM" id="SSF52788">
    <property type="entry name" value="Phosphotyrosine protein phosphatases I"/>
    <property type="match status" value="1"/>
</dbReference>
<proteinExistence type="predicted"/>
<dbReference type="GO" id="GO:0046685">
    <property type="term" value="P:response to arsenic-containing substance"/>
    <property type="evidence" value="ECO:0007669"/>
    <property type="project" value="UniProtKB-KW"/>
</dbReference>
<dbReference type="Pfam" id="PF01451">
    <property type="entry name" value="LMWPc"/>
    <property type="match status" value="1"/>
</dbReference>
<evidence type="ECO:0000313" key="3">
    <source>
        <dbReference type="EMBL" id="SJZ98241.1"/>
    </source>
</evidence>
<dbReference type="PANTHER" id="PTHR43428">
    <property type="entry name" value="ARSENATE REDUCTASE"/>
    <property type="match status" value="1"/>
</dbReference>
<sequence length="158" mass="17151">MSAAPLPGGAEKKGRGVSSVLFVCGLNSIRSPIAEALAKNLLPASVYVASAGVKRGERDPFVDTVLSEKGISLGNRRPQSFEEIEDSFFDLVVTLSPEAHHMVLNAMRADAVDVEFWPMPDPAAADGTREQILSAYRDVVRRIETRIRQRLLSDESAA</sequence>
<dbReference type="Gene3D" id="3.40.50.2300">
    <property type="match status" value="1"/>
</dbReference>
<organism evidence="3 4">
    <name type="scientific">Consotaella salsifontis</name>
    <dbReference type="NCBI Taxonomy" id="1365950"/>
    <lineage>
        <taxon>Bacteria</taxon>
        <taxon>Pseudomonadati</taxon>
        <taxon>Pseudomonadota</taxon>
        <taxon>Alphaproteobacteria</taxon>
        <taxon>Hyphomicrobiales</taxon>
        <taxon>Aurantimonadaceae</taxon>
        <taxon>Consotaella</taxon>
    </lineage>
</organism>
<dbReference type="OrthoDB" id="9799372at2"/>
<dbReference type="RefSeq" id="WP_078707841.1">
    <property type="nucleotide sequence ID" value="NZ_FUXL01000004.1"/>
</dbReference>
<keyword evidence="4" id="KW-1185">Reference proteome</keyword>
<evidence type="ECO:0000259" key="2">
    <source>
        <dbReference type="SMART" id="SM00226"/>
    </source>
</evidence>
<dbReference type="STRING" id="1365950.SAMN05428963_104326"/>
<dbReference type="SMART" id="SM00226">
    <property type="entry name" value="LMWPc"/>
    <property type="match status" value="1"/>
</dbReference>
<accession>A0A1T4Q3Z8</accession>
<gene>
    <name evidence="3" type="ORF">SAMN05428963_104326</name>
</gene>
<dbReference type="Proteomes" id="UP000190135">
    <property type="component" value="Unassembled WGS sequence"/>
</dbReference>
<name>A0A1T4Q3Z8_9HYPH</name>
<feature type="domain" description="Phosphotyrosine protein phosphatase I" evidence="2">
    <location>
        <begin position="18"/>
        <end position="153"/>
    </location>
</feature>
<protein>
    <submittedName>
        <fullName evidence="3">Protein-tyrosine-phosphatase</fullName>
    </submittedName>
</protein>
<keyword evidence="1" id="KW-0059">Arsenical resistance</keyword>
<evidence type="ECO:0000256" key="1">
    <source>
        <dbReference type="ARBA" id="ARBA00022849"/>
    </source>
</evidence>
<dbReference type="EMBL" id="FUXL01000004">
    <property type="protein sequence ID" value="SJZ98241.1"/>
    <property type="molecule type" value="Genomic_DNA"/>
</dbReference>
<dbReference type="InterPro" id="IPR023485">
    <property type="entry name" value="Ptyr_pPase"/>
</dbReference>